<evidence type="ECO:0000256" key="2">
    <source>
        <dbReference type="ARBA" id="ARBA00022723"/>
    </source>
</evidence>
<dbReference type="PANTHER" id="PTHR12603:SF0">
    <property type="entry name" value="CCR4-NOT TRANSCRIPTION COMPLEX SUBUNIT 4"/>
    <property type="match status" value="1"/>
</dbReference>
<dbReference type="OrthoDB" id="1923159at2759"/>
<feature type="domain" description="RRM" evidence="11">
    <location>
        <begin position="108"/>
        <end position="196"/>
    </location>
</feature>
<keyword evidence="7" id="KW-0539">Nucleus</keyword>
<evidence type="ECO:0000256" key="4">
    <source>
        <dbReference type="ARBA" id="ARBA00022833"/>
    </source>
</evidence>
<dbReference type="CDD" id="cd12438">
    <property type="entry name" value="RRM_CNOT4"/>
    <property type="match status" value="1"/>
</dbReference>
<organism evidence="12 13">
    <name type="scientific">Blyttiomyces helicus</name>
    <dbReference type="NCBI Taxonomy" id="388810"/>
    <lineage>
        <taxon>Eukaryota</taxon>
        <taxon>Fungi</taxon>
        <taxon>Fungi incertae sedis</taxon>
        <taxon>Chytridiomycota</taxon>
        <taxon>Chytridiomycota incertae sedis</taxon>
        <taxon>Chytridiomycetes</taxon>
        <taxon>Chytridiomycetes incertae sedis</taxon>
        <taxon>Blyttiomyces</taxon>
    </lineage>
</organism>
<keyword evidence="4" id="KW-0862">Zinc</keyword>
<feature type="domain" description="RING-type" evidence="10">
    <location>
        <begin position="14"/>
        <end position="57"/>
    </location>
</feature>
<dbReference type="CDD" id="cd16618">
    <property type="entry name" value="mRING-HC-C4C4_CNOT4"/>
    <property type="match status" value="1"/>
</dbReference>
<dbReference type="GO" id="GO:0016567">
    <property type="term" value="P:protein ubiquitination"/>
    <property type="evidence" value="ECO:0007669"/>
    <property type="project" value="TreeGrafter"/>
</dbReference>
<evidence type="ECO:0000256" key="9">
    <source>
        <dbReference type="PROSITE-ProRule" id="PRU00176"/>
    </source>
</evidence>
<evidence type="ECO:0000256" key="5">
    <source>
        <dbReference type="ARBA" id="ARBA00022884"/>
    </source>
</evidence>
<dbReference type="GO" id="GO:0004842">
    <property type="term" value="F:ubiquitin-protein transferase activity"/>
    <property type="evidence" value="ECO:0007669"/>
    <property type="project" value="InterPro"/>
</dbReference>
<proteinExistence type="predicted"/>
<evidence type="ECO:0000313" key="13">
    <source>
        <dbReference type="Proteomes" id="UP000269721"/>
    </source>
</evidence>
<dbReference type="Gene3D" id="3.30.40.10">
    <property type="entry name" value="Zinc/RING finger domain, C3HC4 (zinc finger)"/>
    <property type="match status" value="1"/>
</dbReference>
<keyword evidence="6" id="KW-0175">Coiled coil</keyword>
<name>A0A4P9WHL6_9FUNG</name>
<keyword evidence="2" id="KW-0479">Metal-binding</keyword>
<dbReference type="PANTHER" id="PTHR12603">
    <property type="entry name" value="CCR4-NOT TRANSCRIPTION COMPLEX RELATED"/>
    <property type="match status" value="1"/>
</dbReference>
<keyword evidence="3 8" id="KW-0863">Zinc-finger</keyword>
<evidence type="ECO:0000259" key="10">
    <source>
        <dbReference type="PROSITE" id="PS50089"/>
    </source>
</evidence>
<dbReference type="EMBL" id="KZ995316">
    <property type="protein sequence ID" value="RKO90918.1"/>
    <property type="molecule type" value="Genomic_DNA"/>
</dbReference>
<dbReference type="InterPro" id="IPR012677">
    <property type="entry name" value="Nucleotide-bd_a/b_plait_sf"/>
</dbReference>
<dbReference type="GO" id="GO:0003723">
    <property type="term" value="F:RNA binding"/>
    <property type="evidence" value="ECO:0007669"/>
    <property type="project" value="UniProtKB-UniRule"/>
</dbReference>
<comment type="subcellular location">
    <subcellularLocation>
        <location evidence="1">Nucleus</location>
    </subcellularLocation>
</comment>
<dbReference type="FunFam" id="3.30.40.10:FF:000006">
    <property type="entry name" value="CCR4-NOT transcription complex subunit 4"/>
    <property type="match status" value="1"/>
</dbReference>
<reference evidence="13" key="1">
    <citation type="journal article" date="2018" name="Nat. Microbiol.">
        <title>Leveraging single-cell genomics to expand the fungal tree of life.</title>
        <authorList>
            <person name="Ahrendt S.R."/>
            <person name="Quandt C.A."/>
            <person name="Ciobanu D."/>
            <person name="Clum A."/>
            <person name="Salamov A."/>
            <person name="Andreopoulos B."/>
            <person name="Cheng J.F."/>
            <person name="Woyke T."/>
            <person name="Pelin A."/>
            <person name="Henrissat B."/>
            <person name="Reynolds N.K."/>
            <person name="Benny G.L."/>
            <person name="Smith M.E."/>
            <person name="James T.Y."/>
            <person name="Grigoriev I.V."/>
        </authorList>
    </citation>
    <scope>NUCLEOTIDE SEQUENCE [LARGE SCALE GENOMIC DNA]</scope>
</reference>
<evidence type="ECO:0000313" key="12">
    <source>
        <dbReference type="EMBL" id="RKO90918.1"/>
    </source>
</evidence>
<dbReference type="SMART" id="SM00361">
    <property type="entry name" value="RRM_1"/>
    <property type="match status" value="1"/>
</dbReference>
<dbReference type="InterPro" id="IPR013083">
    <property type="entry name" value="Znf_RING/FYVE/PHD"/>
</dbReference>
<dbReference type="InterPro" id="IPR003954">
    <property type="entry name" value="RRM_euk-type"/>
</dbReference>
<dbReference type="SUPFAM" id="SSF57850">
    <property type="entry name" value="RING/U-box"/>
    <property type="match status" value="1"/>
</dbReference>
<dbReference type="SUPFAM" id="SSF54928">
    <property type="entry name" value="RNA-binding domain, RBD"/>
    <property type="match status" value="1"/>
</dbReference>
<dbReference type="Proteomes" id="UP000269721">
    <property type="component" value="Unassembled WGS sequence"/>
</dbReference>
<dbReference type="InterPro" id="IPR000504">
    <property type="entry name" value="RRM_dom"/>
</dbReference>
<dbReference type="InterPro" id="IPR035979">
    <property type="entry name" value="RBD_domain_sf"/>
</dbReference>
<dbReference type="GO" id="GO:0030014">
    <property type="term" value="C:CCR4-NOT complex"/>
    <property type="evidence" value="ECO:0007669"/>
    <property type="project" value="InterPro"/>
</dbReference>
<sequence>MSLYSDEDDEMECCPLCITEIDIADKYFKPCPCEYQVCRFCWNHIKEDLNGLCPGCRRPYLDENVQFKPVTPDELARLSKAKKQKEKERKEQEIASKRHLATRVVLKNLVYVTGLPARILSEETLRSPDFFGQFGKITKVVLAKNRTTSYTPVVVTAVATGTYLLYARKEDAAKAIEAVDGAAFEGKAFRAMFGASKYCPWFLKGRACSTPNCTCLHESGEDADSFLREEAG</sequence>
<protein>
    <submittedName>
        <fullName evidence="12">RING/Ubox like zinc-binding domain-containing protein</fullName>
    </submittedName>
</protein>
<dbReference type="GO" id="GO:0008270">
    <property type="term" value="F:zinc ion binding"/>
    <property type="evidence" value="ECO:0007669"/>
    <property type="project" value="UniProtKB-KW"/>
</dbReference>
<gene>
    <name evidence="12" type="ORF">BDK51DRAFT_21467</name>
</gene>
<dbReference type="InterPro" id="IPR001841">
    <property type="entry name" value="Znf_RING"/>
</dbReference>
<dbReference type="Pfam" id="PF14570">
    <property type="entry name" value="zf-RING_4"/>
    <property type="match status" value="1"/>
</dbReference>
<evidence type="ECO:0000259" key="11">
    <source>
        <dbReference type="PROSITE" id="PS50102"/>
    </source>
</evidence>
<evidence type="ECO:0000256" key="7">
    <source>
        <dbReference type="ARBA" id="ARBA00023242"/>
    </source>
</evidence>
<dbReference type="InterPro" id="IPR039515">
    <property type="entry name" value="NOT4_mRING-HC-C4C4"/>
</dbReference>
<dbReference type="GO" id="GO:0005634">
    <property type="term" value="C:nucleus"/>
    <property type="evidence" value="ECO:0007669"/>
    <property type="project" value="UniProtKB-SubCell"/>
</dbReference>
<dbReference type="AlphaFoldDB" id="A0A4P9WHL6"/>
<keyword evidence="5 9" id="KW-0694">RNA-binding</keyword>
<accession>A0A4P9WHL6</accession>
<dbReference type="Gene3D" id="3.30.70.330">
    <property type="match status" value="1"/>
</dbReference>
<keyword evidence="13" id="KW-1185">Reference proteome</keyword>
<evidence type="ECO:0000256" key="8">
    <source>
        <dbReference type="PROSITE-ProRule" id="PRU00175"/>
    </source>
</evidence>
<dbReference type="InterPro" id="IPR039780">
    <property type="entry name" value="Mot2"/>
</dbReference>
<evidence type="ECO:0000256" key="1">
    <source>
        <dbReference type="ARBA" id="ARBA00004123"/>
    </source>
</evidence>
<dbReference type="PROSITE" id="PS50089">
    <property type="entry name" value="ZF_RING_2"/>
    <property type="match status" value="1"/>
</dbReference>
<dbReference type="PROSITE" id="PS50102">
    <property type="entry name" value="RRM"/>
    <property type="match status" value="1"/>
</dbReference>
<evidence type="ECO:0000256" key="6">
    <source>
        <dbReference type="ARBA" id="ARBA00023054"/>
    </source>
</evidence>
<dbReference type="InterPro" id="IPR034261">
    <property type="entry name" value="CNOT4_RRM"/>
</dbReference>
<evidence type="ECO:0000256" key="3">
    <source>
        <dbReference type="ARBA" id="ARBA00022771"/>
    </source>
</evidence>